<feature type="repeat" description="NHL" evidence="2">
    <location>
        <begin position="209"/>
        <end position="239"/>
    </location>
</feature>
<evidence type="ECO:0000259" key="4">
    <source>
        <dbReference type="Pfam" id="PF25021"/>
    </source>
</evidence>
<feature type="domain" description="IPT/TIG" evidence="3">
    <location>
        <begin position="48"/>
        <end position="126"/>
    </location>
</feature>
<keyword evidence="6" id="KW-1185">Reference proteome</keyword>
<dbReference type="InterPro" id="IPR014756">
    <property type="entry name" value="Ig_E-set"/>
</dbReference>
<dbReference type="RefSeq" id="WP_302042683.1">
    <property type="nucleotide sequence ID" value="NZ_JAUKPO010000112.1"/>
</dbReference>
<organism evidence="5 6">
    <name type="scientific">Rhodocytophaga aerolata</name>
    <dbReference type="NCBI Taxonomy" id="455078"/>
    <lineage>
        <taxon>Bacteria</taxon>
        <taxon>Pseudomonadati</taxon>
        <taxon>Bacteroidota</taxon>
        <taxon>Cytophagia</taxon>
        <taxon>Cytophagales</taxon>
        <taxon>Rhodocytophagaceae</taxon>
        <taxon>Rhodocytophaga</taxon>
    </lineage>
</organism>
<keyword evidence="1" id="KW-0677">Repeat</keyword>
<dbReference type="CDD" id="cd14953">
    <property type="entry name" value="NHL_like_1"/>
    <property type="match status" value="1"/>
</dbReference>
<dbReference type="Pfam" id="PF01833">
    <property type="entry name" value="TIG"/>
    <property type="match status" value="1"/>
</dbReference>
<dbReference type="SUPFAM" id="SSF101898">
    <property type="entry name" value="NHL repeat"/>
    <property type="match status" value="1"/>
</dbReference>
<accession>A0ABT8RKG6</accession>
<dbReference type="SUPFAM" id="SSF81296">
    <property type="entry name" value="E set domains"/>
    <property type="match status" value="1"/>
</dbReference>
<dbReference type="PANTHER" id="PTHR13833">
    <property type="match status" value="1"/>
</dbReference>
<evidence type="ECO:0000259" key="3">
    <source>
        <dbReference type="Pfam" id="PF01833"/>
    </source>
</evidence>
<evidence type="ECO:0000313" key="5">
    <source>
        <dbReference type="EMBL" id="MDO1451888.1"/>
    </source>
</evidence>
<gene>
    <name evidence="5" type="ORF">Q0590_36805</name>
</gene>
<name>A0ABT8RKG6_9BACT</name>
<dbReference type="PANTHER" id="PTHR13833:SF71">
    <property type="entry name" value="NHL DOMAIN-CONTAINING PROTEIN"/>
    <property type="match status" value="1"/>
</dbReference>
<dbReference type="InterPro" id="IPR001258">
    <property type="entry name" value="NHL_repeat"/>
</dbReference>
<evidence type="ECO:0000256" key="2">
    <source>
        <dbReference type="PROSITE-ProRule" id="PRU00504"/>
    </source>
</evidence>
<dbReference type="InterPro" id="IPR011042">
    <property type="entry name" value="6-blade_b-propeller_TolB-like"/>
</dbReference>
<dbReference type="Pfam" id="PF25021">
    <property type="entry name" value="TEN_NHL"/>
    <property type="match status" value="1"/>
</dbReference>
<protein>
    <submittedName>
        <fullName evidence="5">IPT/TIG domain-containing protein</fullName>
    </submittedName>
</protein>
<dbReference type="CDD" id="cd00603">
    <property type="entry name" value="IPT_PCSR"/>
    <property type="match status" value="1"/>
</dbReference>
<dbReference type="Proteomes" id="UP001168528">
    <property type="component" value="Unassembled WGS sequence"/>
</dbReference>
<evidence type="ECO:0000256" key="1">
    <source>
        <dbReference type="ARBA" id="ARBA00022737"/>
    </source>
</evidence>
<comment type="caution">
    <text evidence="5">The sequence shown here is derived from an EMBL/GenBank/DDBJ whole genome shotgun (WGS) entry which is preliminary data.</text>
</comment>
<dbReference type="InterPro" id="IPR002909">
    <property type="entry name" value="IPT_dom"/>
</dbReference>
<dbReference type="Gene3D" id="2.120.10.30">
    <property type="entry name" value="TolB, C-terminal domain"/>
    <property type="match status" value="3"/>
</dbReference>
<feature type="domain" description="Teneurin NHL" evidence="4">
    <location>
        <begin position="202"/>
        <end position="249"/>
    </location>
</feature>
<sequence>MKLYLHRVYVLSIILLFFNLSACKKDNPDPVVLPPKVDPTVPESVALTITAINPISGTSGTAVTITGTGFSTVLTENVVTINAKNCLVTAATATSINIIVPPVAGSGDIVVTTNSKSAKSTSSFRYVETITVTTVAGSVEGYIDGTSTNAKFQNPHYLAVGSDGTLYISDTFNNRIRKISPDGIVSTVAGNGDRGIQQYVDGPAAQARFNSPNGIAVANDGTLYVAESGSNRIRKISPDGIVSTIAGDGNIMGGYADGPGTQALFKQPTDISIASDGTLYITDLNNYRIRKISPDGIVSTVAGNGSLGAVDGPAAQATFDNPSGITIGSDGTLYITERHKIRKISPDGIVSTVAGNADFGTIDGTRAEARFYFPADITVAGDGTLYVSEFTNNKIRKIDSAGVVTTLAGDLESGYVDGTATEARFFAPRGMALVDTSILYVVDDRNHKIRKVTIQ</sequence>
<reference evidence="5" key="1">
    <citation type="submission" date="2023-07" db="EMBL/GenBank/DDBJ databases">
        <title>The genome sequence of Rhodocytophaga aerolata KACC 12507.</title>
        <authorList>
            <person name="Zhang X."/>
        </authorList>
    </citation>
    <scope>NUCLEOTIDE SEQUENCE</scope>
    <source>
        <strain evidence="5">KACC 12507</strain>
    </source>
</reference>
<dbReference type="PROSITE" id="PS51125">
    <property type="entry name" value="NHL"/>
    <property type="match status" value="1"/>
</dbReference>
<dbReference type="EMBL" id="JAUKPO010000112">
    <property type="protein sequence ID" value="MDO1451888.1"/>
    <property type="molecule type" value="Genomic_DNA"/>
</dbReference>
<dbReference type="InterPro" id="IPR056822">
    <property type="entry name" value="TEN_NHL"/>
</dbReference>
<evidence type="ECO:0000313" key="6">
    <source>
        <dbReference type="Proteomes" id="UP001168528"/>
    </source>
</evidence>
<dbReference type="Pfam" id="PF01436">
    <property type="entry name" value="NHL"/>
    <property type="match status" value="1"/>
</dbReference>
<proteinExistence type="predicted"/>